<reference evidence="2 3" key="1">
    <citation type="submission" date="2018-05" db="EMBL/GenBank/DDBJ databases">
        <title>Genomic Encyclopedia of Type Strains, Phase IV (KMG-IV): sequencing the most valuable type-strain genomes for metagenomic binning, comparative biology and taxonomic classification.</title>
        <authorList>
            <person name="Goeker M."/>
        </authorList>
    </citation>
    <scope>NUCLEOTIDE SEQUENCE [LARGE SCALE GENOMIC DNA]</scope>
    <source>
        <strain evidence="2 3">DSM 22440</strain>
    </source>
</reference>
<gene>
    <name evidence="2" type="ORF">DES38_1214</name>
</gene>
<feature type="transmembrane region" description="Helical" evidence="1">
    <location>
        <begin position="36"/>
        <end position="54"/>
    </location>
</feature>
<organism evidence="2 3">
    <name type="scientific">Streptohalobacillus salinus</name>
    <dbReference type="NCBI Taxonomy" id="621096"/>
    <lineage>
        <taxon>Bacteria</taxon>
        <taxon>Bacillati</taxon>
        <taxon>Bacillota</taxon>
        <taxon>Bacilli</taxon>
        <taxon>Bacillales</taxon>
        <taxon>Bacillaceae</taxon>
        <taxon>Streptohalobacillus</taxon>
    </lineage>
</organism>
<keyword evidence="1" id="KW-0472">Membrane</keyword>
<name>A0A2V3VXN0_9BACI</name>
<dbReference type="Proteomes" id="UP000247922">
    <property type="component" value="Unassembled WGS sequence"/>
</dbReference>
<protein>
    <submittedName>
        <fullName evidence="2">Uncharacterized protein DUF4305</fullName>
    </submittedName>
</protein>
<keyword evidence="3" id="KW-1185">Reference proteome</keyword>
<dbReference type="RefSeq" id="WP_110252240.1">
    <property type="nucleotide sequence ID" value="NZ_QJJR01000021.1"/>
</dbReference>
<evidence type="ECO:0000256" key="1">
    <source>
        <dbReference type="SAM" id="Phobius"/>
    </source>
</evidence>
<keyword evidence="1" id="KW-0812">Transmembrane</keyword>
<accession>A0A2V3VXN0</accession>
<feature type="transmembrane region" description="Helical" evidence="1">
    <location>
        <begin position="7"/>
        <end position="24"/>
    </location>
</feature>
<sequence length="75" mass="8687">MRITPIVHAYFSLGIGLLFVFFAFEAVEETVLNPLTLFLTLLATFQLAASYRLFKLHVKVKQKQQEKNNKNDKDQ</sequence>
<evidence type="ECO:0000313" key="3">
    <source>
        <dbReference type="Proteomes" id="UP000247922"/>
    </source>
</evidence>
<evidence type="ECO:0000313" key="2">
    <source>
        <dbReference type="EMBL" id="PXW86386.1"/>
    </source>
</evidence>
<dbReference type="InterPro" id="IPR025426">
    <property type="entry name" value="DUF4305"/>
</dbReference>
<proteinExistence type="predicted"/>
<keyword evidence="1" id="KW-1133">Transmembrane helix</keyword>
<dbReference type="AlphaFoldDB" id="A0A2V3VXN0"/>
<comment type="caution">
    <text evidence="2">The sequence shown here is derived from an EMBL/GenBank/DDBJ whole genome shotgun (WGS) entry which is preliminary data.</text>
</comment>
<dbReference type="Pfam" id="PF14146">
    <property type="entry name" value="DUF4305"/>
    <property type="match status" value="1"/>
</dbReference>
<dbReference type="EMBL" id="QJJR01000021">
    <property type="protein sequence ID" value="PXW86386.1"/>
    <property type="molecule type" value="Genomic_DNA"/>
</dbReference>